<dbReference type="Pfam" id="PF22688">
    <property type="entry name" value="Hda_lid"/>
    <property type="match status" value="1"/>
</dbReference>
<dbReference type="GO" id="GO:0006270">
    <property type="term" value="P:DNA replication initiation"/>
    <property type="evidence" value="ECO:0007669"/>
    <property type="project" value="TreeGrafter"/>
</dbReference>
<dbReference type="PANTHER" id="PTHR30050:SF5">
    <property type="entry name" value="DNAA REGULATORY INACTIVATOR HDA"/>
    <property type="match status" value="1"/>
</dbReference>
<dbReference type="InterPro" id="IPR027417">
    <property type="entry name" value="P-loop_NTPase"/>
</dbReference>
<dbReference type="AlphaFoldDB" id="A0A7C9TD67"/>
<feature type="domain" description="Hda lid" evidence="1">
    <location>
        <begin position="147"/>
        <end position="211"/>
    </location>
</feature>
<dbReference type="NCBIfam" id="TIGR03420">
    <property type="entry name" value="DnaA_homol_Hda"/>
    <property type="match status" value="1"/>
</dbReference>
<evidence type="ECO:0000313" key="3">
    <source>
        <dbReference type="Proteomes" id="UP000483432"/>
    </source>
</evidence>
<organism evidence="2 3">
    <name type="scientific">Sulfuriferula multivorans</name>
    <dbReference type="NCBI Taxonomy" id="1559896"/>
    <lineage>
        <taxon>Bacteria</taxon>
        <taxon>Pseudomonadati</taxon>
        <taxon>Pseudomonadota</taxon>
        <taxon>Betaproteobacteria</taxon>
        <taxon>Nitrosomonadales</taxon>
        <taxon>Sulfuricellaceae</taxon>
        <taxon>Sulfuriferula</taxon>
    </lineage>
</organism>
<name>A0A7C9TD67_9PROT</name>
<dbReference type="Gene3D" id="1.10.8.60">
    <property type="match status" value="1"/>
</dbReference>
<dbReference type="EMBL" id="JAAFGW010000293">
    <property type="protein sequence ID" value="NDP49527.1"/>
    <property type="molecule type" value="Genomic_DNA"/>
</dbReference>
<dbReference type="InterPro" id="IPR017788">
    <property type="entry name" value="Hda"/>
</dbReference>
<gene>
    <name evidence="2" type="primary">hda</name>
    <name evidence="2" type="ORF">GZ085_14290</name>
</gene>
<dbReference type="GO" id="GO:0003688">
    <property type="term" value="F:DNA replication origin binding"/>
    <property type="evidence" value="ECO:0007669"/>
    <property type="project" value="TreeGrafter"/>
</dbReference>
<accession>A0A7C9TD67</accession>
<dbReference type="Gene3D" id="3.40.50.300">
    <property type="entry name" value="P-loop containing nucleotide triphosphate hydrolases"/>
    <property type="match status" value="1"/>
</dbReference>
<evidence type="ECO:0000313" key="2">
    <source>
        <dbReference type="EMBL" id="NDP49527.1"/>
    </source>
</evidence>
<dbReference type="GO" id="GO:0032297">
    <property type="term" value="P:negative regulation of DNA-templated DNA replication initiation"/>
    <property type="evidence" value="ECO:0007669"/>
    <property type="project" value="InterPro"/>
</dbReference>
<reference evidence="2 3" key="1">
    <citation type="submission" date="2019-09" db="EMBL/GenBank/DDBJ databases">
        <title>H2 Metabolism Revealed by Metagenomic Analysis in Subglacial Sediment of East Antarctica.</title>
        <authorList>
            <person name="Yang Z."/>
            <person name="Zhang Y."/>
            <person name="Lv Y."/>
            <person name="Yan W."/>
            <person name="Xiao X."/>
            <person name="Sun B."/>
            <person name="Ma H."/>
        </authorList>
    </citation>
    <scope>NUCLEOTIDE SEQUENCE [LARGE SCALE GENOMIC DNA]</scope>
    <source>
        <strain evidence="2">Bin2_2</strain>
    </source>
</reference>
<dbReference type="GO" id="GO:0005886">
    <property type="term" value="C:plasma membrane"/>
    <property type="evidence" value="ECO:0007669"/>
    <property type="project" value="TreeGrafter"/>
</dbReference>
<dbReference type="SUPFAM" id="SSF52540">
    <property type="entry name" value="P-loop containing nucleoside triphosphate hydrolases"/>
    <property type="match status" value="1"/>
</dbReference>
<protein>
    <submittedName>
        <fullName evidence="2">DnaA regulatory inactivator Hda</fullName>
    </submittedName>
</protein>
<evidence type="ECO:0000259" key="1">
    <source>
        <dbReference type="Pfam" id="PF22688"/>
    </source>
</evidence>
<dbReference type="Proteomes" id="UP000483432">
    <property type="component" value="Unassembled WGS sequence"/>
</dbReference>
<dbReference type="PANTHER" id="PTHR30050">
    <property type="entry name" value="CHROMOSOMAL REPLICATION INITIATOR PROTEIN DNAA"/>
    <property type="match status" value="1"/>
</dbReference>
<comment type="caution">
    <text evidence="2">The sequence shown here is derived from an EMBL/GenBank/DDBJ whole genome shotgun (WGS) entry which is preliminary data.</text>
</comment>
<sequence>MQQLLLDIRPPAQPELTRFVAGHNVELIAQLQAMLDGTASERMVYVWGTPGSGKSYLLSAWAHACEGRGFSVDVTGSDAAQAVIADQVDTWDSAQQHAAFAAFNRVREAGGLWLAAGSVAPADLPLMPELQTRLGWGLVFQLQALDDAEKRAALAQHAETLGFRLETPVADYLLNHTARDMQSLLRVLEALDRFSLETRRPITLPLLRQLLLNLPASTQKA</sequence>
<dbReference type="InterPro" id="IPR055199">
    <property type="entry name" value="Hda_lid"/>
</dbReference>
<proteinExistence type="predicted"/>